<dbReference type="Pfam" id="PF02666">
    <property type="entry name" value="PS_Dcarbxylase"/>
    <property type="match status" value="1"/>
</dbReference>
<dbReference type="InterPro" id="IPR003817">
    <property type="entry name" value="PS_Dcarbxylase"/>
</dbReference>
<dbReference type="OrthoDB" id="9790893at2"/>
<name>A0A2A6RL33_9CHLR</name>
<keyword evidence="7" id="KW-0594">Phospholipid biosynthesis</keyword>
<keyword evidence="4" id="KW-0443">Lipid metabolism</keyword>
<accession>A0A2A6RL33</accession>
<reference evidence="12" key="1">
    <citation type="submission" date="2017-08" db="EMBL/GenBank/DDBJ databases">
        <authorList>
            <person name="Grouzdev D.S."/>
            <person name="Gaisin V.A."/>
            <person name="Rysina M.S."/>
            <person name="Gorlenko V.M."/>
        </authorList>
    </citation>
    <scope>NUCLEOTIDE SEQUENCE [LARGE SCALE GENOMIC DNA]</scope>
    <source>
        <strain evidence="12">Kir15-3F</strain>
    </source>
</reference>
<protein>
    <submittedName>
        <fullName evidence="11">Phosphatidylserine decarboxylase</fullName>
    </submittedName>
</protein>
<dbReference type="GO" id="GO:0008654">
    <property type="term" value="P:phospholipid biosynthetic process"/>
    <property type="evidence" value="ECO:0007669"/>
    <property type="project" value="UniProtKB-KW"/>
</dbReference>
<evidence type="ECO:0000313" key="12">
    <source>
        <dbReference type="Proteomes" id="UP000220527"/>
    </source>
</evidence>
<dbReference type="InterPro" id="IPR033175">
    <property type="entry name" value="PSD-A"/>
</dbReference>
<gene>
    <name evidence="11" type="ORF">CJ255_07810</name>
</gene>
<keyword evidence="3" id="KW-0210">Decarboxylase</keyword>
<keyword evidence="8" id="KW-0456">Lyase</keyword>
<keyword evidence="9" id="KW-1208">Phospholipid metabolism</keyword>
<dbReference type="Proteomes" id="UP000220527">
    <property type="component" value="Unassembled WGS sequence"/>
</dbReference>
<dbReference type="GO" id="GO:0004609">
    <property type="term" value="F:phosphatidylserine decarboxylase activity"/>
    <property type="evidence" value="ECO:0007669"/>
    <property type="project" value="InterPro"/>
</dbReference>
<evidence type="ECO:0000256" key="10">
    <source>
        <dbReference type="ARBA" id="ARBA00023317"/>
    </source>
</evidence>
<keyword evidence="6" id="KW-0865">Zymogen</keyword>
<dbReference type="RefSeq" id="WP_097643526.1">
    <property type="nucleotide sequence ID" value="NZ_NQWI01000025.1"/>
</dbReference>
<evidence type="ECO:0000313" key="11">
    <source>
        <dbReference type="EMBL" id="PDW03643.1"/>
    </source>
</evidence>
<dbReference type="PANTHER" id="PTHR35809:SF1">
    <property type="entry name" value="ARCHAETIDYLSERINE DECARBOXYLASE PROENZYME-RELATED"/>
    <property type="match status" value="1"/>
</dbReference>
<dbReference type="PANTHER" id="PTHR35809">
    <property type="entry name" value="ARCHAETIDYLSERINE DECARBOXYLASE PROENZYME-RELATED"/>
    <property type="match status" value="1"/>
</dbReference>
<evidence type="ECO:0000256" key="3">
    <source>
        <dbReference type="ARBA" id="ARBA00022793"/>
    </source>
</evidence>
<evidence type="ECO:0000256" key="5">
    <source>
        <dbReference type="ARBA" id="ARBA00023136"/>
    </source>
</evidence>
<evidence type="ECO:0000256" key="2">
    <source>
        <dbReference type="ARBA" id="ARBA00022516"/>
    </source>
</evidence>
<keyword evidence="12" id="KW-1185">Reference proteome</keyword>
<dbReference type="EMBL" id="NQWI01000025">
    <property type="protein sequence ID" value="PDW03643.1"/>
    <property type="molecule type" value="Genomic_DNA"/>
</dbReference>
<evidence type="ECO:0000256" key="7">
    <source>
        <dbReference type="ARBA" id="ARBA00023209"/>
    </source>
</evidence>
<keyword evidence="10" id="KW-0670">Pyruvate</keyword>
<organism evidence="11 12">
    <name type="scientific">Candidatus Viridilinea mediisalina</name>
    <dbReference type="NCBI Taxonomy" id="2024553"/>
    <lineage>
        <taxon>Bacteria</taxon>
        <taxon>Bacillati</taxon>
        <taxon>Chloroflexota</taxon>
        <taxon>Chloroflexia</taxon>
        <taxon>Chloroflexales</taxon>
        <taxon>Chloroflexineae</taxon>
        <taxon>Oscillochloridaceae</taxon>
        <taxon>Candidatus Viridilinea</taxon>
    </lineage>
</organism>
<evidence type="ECO:0000256" key="6">
    <source>
        <dbReference type="ARBA" id="ARBA00023145"/>
    </source>
</evidence>
<evidence type="ECO:0000256" key="8">
    <source>
        <dbReference type="ARBA" id="ARBA00023239"/>
    </source>
</evidence>
<keyword evidence="2" id="KW-0444">Lipid biosynthesis</keyword>
<keyword evidence="5" id="KW-0472">Membrane</keyword>
<proteinExistence type="predicted"/>
<comment type="caution">
    <text evidence="11">The sequence shown here is derived from an EMBL/GenBank/DDBJ whole genome shotgun (WGS) entry which is preliminary data.</text>
</comment>
<evidence type="ECO:0000256" key="9">
    <source>
        <dbReference type="ARBA" id="ARBA00023264"/>
    </source>
</evidence>
<evidence type="ECO:0000256" key="4">
    <source>
        <dbReference type="ARBA" id="ARBA00023098"/>
    </source>
</evidence>
<keyword evidence="1" id="KW-1003">Cell membrane</keyword>
<sequence length="225" mass="24123">MPEQTLPKERTTPIPGIDPEAMPLLGLGIGLTGLALGLRPRFAPLPLALTALAAAFYRDPKRQTPHDPGTLFALADGVVLRVEEVYEHRFIHSDCLRLSINMTPLSVPVCRSPAAGVVRLVEHITGEFRPAGDPDAGDRNERIYIGLHTDWGPLLVTMVAGPLARRLICRVSAGDRLDSGARLGTVRFGARADLYVQRDSAHFAVGPGVRLVAGITPLGEVAPLP</sequence>
<dbReference type="AlphaFoldDB" id="A0A2A6RL33"/>
<evidence type="ECO:0000256" key="1">
    <source>
        <dbReference type="ARBA" id="ARBA00022475"/>
    </source>
</evidence>